<reference evidence="2" key="1">
    <citation type="journal article" date="2020" name="Nature">
        <title>Giant virus diversity and host interactions through global metagenomics.</title>
        <authorList>
            <person name="Schulz F."/>
            <person name="Roux S."/>
            <person name="Paez-Espino D."/>
            <person name="Jungbluth S."/>
            <person name="Walsh D.A."/>
            <person name="Denef V.J."/>
            <person name="McMahon K.D."/>
            <person name="Konstantinidis K.T."/>
            <person name="Eloe-Fadrosh E.A."/>
            <person name="Kyrpides N.C."/>
            <person name="Woyke T."/>
        </authorList>
    </citation>
    <scope>NUCLEOTIDE SEQUENCE</scope>
    <source>
        <strain evidence="2">GVMAG-M-3300021343-4</strain>
    </source>
</reference>
<feature type="transmembrane region" description="Helical" evidence="1">
    <location>
        <begin position="6"/>
        <end position="26"/>
    </location>
</feature>
<name>A0A6C0CKU6_9ZZZZ</name>
<accession>A0A6C0CKU6</accession>
<evidence type="ECO:0000256" key="1">
    <source>
        <dbReference type="SAM" id="Phobius"/>
    </source>
</evidence>
<sequence length="83" mass="9430">MNDFMKVIMVVFGLLGLVGVALLIARPIMKSQAEKTGKPLNMDQHKLFKTLGIAFTVAGFGVPLLVYVYRYFTKTETYETYQY</sequence>
<proteinExistence type="predicted"/>
<evidence type="ECO:0000313" key="2">
    <source>
        <dbReference type="EMBL" id="QHT04837.1"/>
    </source>
</evidence>
<dbReference type="EMBL" id="MN739439">
    <property type="protein sequence ID" value="QHT04837.1"/>
    <property type="molecule type" value="Genomic_DNA"/>
</dbReference>
<organism evidence="2">
    <name type="scientific">viral metagenome</name>
    <dbReference type="NCBI Taxonomy" id="1070528"/>
    <lineage>
        <taxon>unclassified sequences</taxon>
        <taxon>metagenomes</taxon>
        <taxon>organismal metagenomes</taxon>
    </lineage>
</organism>
<keyword evidence="1" id="KW-1133">Transmembrane helix</keyword>
<dbReference type="AlphaFoldDB" id="A0A6C0CKU6"/>
<feature type="transmembrane region" description="Helical" evidence="1">
    <location>
        <begin position="47"/>
        <end position="69"/>
    </location>
</feature>
<keyword evidence="1" id="KW-0472">Membrane</keyword>
<keyword evidence="1" id="KW-0812">Transmembrane</keyword>
<protein>
    <submittedName>
        <fullName evidence="2">Uncharacterized protein</fullName>
    </submittedName>
</protein>